<dbReference type="GO" id="GO:0003834">
    <property type="term" value="F:beta-carotene 15,15'-dioxygenase activity"/>
    <property type="evidence" value="ECO:0007669"/>
    <property type="project" value="TreeGrafter"/>
</dbReference>
<feature type="compositionally biased region" description="Low complexity" evidence="6">
    <location>
        <begin position="272"/>
        <end position="289"/>
    </location>
</feature>
<feature type="binding site" evidence="5">
    <location>
        <position position="582"/>
    </location>
    <ligand>
        <name>Fe cation</name>
        <dbReference type="ChEBI" id="CHEBI:24875"/>
        <note>catalytic</note>
    </ligand>
</feature>
<keyword evidence="4 5" id="KW-0408">Iron</keyword>
<reference evidence="7 8" key="1">
    <citation type="journal article" date="2016" name="Genome Biol. Evol.">
        <title>Gene Family Evolution Reflects Adaptation to Soil Environmental Stressors in the Genome of the Collembolan Orchesella cincta.</title>
        <authorList>
            <person name="Faddeeva-Vakhrusheva A."/>
            <person name="Derks M.F."/>
            <person name="Anvar S.Y."/>
            <person name="Agamennone V."/>
            <person name="Suring W."/>
            <person name="Smit S."/>
            <person name="van Straalen N.M."/>
            <person name="Roelofs D."/>
        </authorList>
    </citation>
    <scope>NUCLEOTIDE SEQUENCE [LARGE SCALE GENOMIC DNA]</scope>
    <source>
        <tissue evidence="7">Mixed pool</tissue>
    </source>
</reference>
<gene>
    <name evidence="7" type="ORF">Ocin01_06136</name>
</gene>
<evidence type="ECO:0000256" key="6">
    <source>
        <dbReference type="SAM" id="MobiDB-lite"/>
    </source>
</evidence>
<keyword evidence="8" id="KW-1185">Reference proteome</keyword>
<evidence type="ECO:0000256" key="5">
    <source>
        <dbReference type="PIRSR" id="PIRSR604294-1"/>
    </source>
</evidence>
<dbReference type="PANTHER" id="PTHR10543:SF24">
    <property type="entry name" value="CAROTENOID ISOMEROOXYGENASE"/>
    <property type="match status" value="1"/>
</dbReference>
<sequence length="622" mass="69121">MEKLYRNQNKQQDSQNTSACPKGIYFPNTDLSVWLRTCNKEVERPIPGQITFGKIPPWLSGSLIRNGPGGVDAYGPGTCRHLFDGPGLLHKYHIENGKVSYSSRFIRGKSFRRNMAAKRLVLSEFGTFATPDPCQTIFSRIAAVFLNPLESTLTDTANISIHPFGDEVYSLAETPFAHRINLENLETLSTIDVHNELGLIHHTSHPHICGNKAYNIGQKLGLWLGPHYVIAEMDCSESKSNTTPKTGTKTTPDNGGARERKDGEMLNKTNDNNNKGAAGSSSSSSANKSRTGGGEQAGSWSPWSSAKSWQPSHPDGPSAFAICTLPINQLCGEKPIASCLRYYPEEDTLFHVISRHPTKSGGNKGRRVFRAPSFFFLHTINGFEMRDGDSDDTFIIVDICCYDDPAMIDCMYVDALKNAHANPDYAKMFRGRPKRFLLKFSDHEKAPHGTHPLAESEMIVNIGCETPRINYELFDGKPYNYFYAISSDVDADNPGMLIKVDVLKKTFDTWMESNAYPSEPIFVPRPNSQREDDGVVLSTLLYGGENTCGPNRTSLLILNAQTWDAMAKIDMFCETAIPKCLHGWFFPDSDMISAGNYSSAESYREGFASRRTSSLSLRSGRY</sequence>
<dbReference type="PANTHER" id="PTHR10543">
    <property type="entry name" value="BETA-CAROTENE DIOXYGENASE"/>
    <property type="match status" value="1"/>
</dbReference>
<dbReference type="AlphaFoldDB" id="A0A1D2N5H7"/>
<organism evidence="7 8">
    <name type="scientific">Orchesella cincta</name>
    <name type="common">Springtail</name>
    <name type="synonym">Podura cincta</name>
    <dbReference type="NCBI Taxonomy" id="48709"/>
    <lineage>
        <taxon>Eukaryota</taxon>
        <taxon>Metazoa</taxon>
        <taxon>Ecdysozoa</taxon>
        <taxon>Arthropoda</taxon>
        <taxon>Hexapoda</taxon>
        <taxon>Collembola</taxon>
        <taxon>Entomobryomorpha</taxon>
        <taxon>Entomobryoidea</taxon>
        <taxon>Orchesellidae</taxon>
        <taxon>Orchesellinae</taxon>
        <taxon>Orchesella</taxon>
    </lineage>
</organism>
<dbReference type="OrthoDB" id="1069523at2759"/>
<feature type="binding site" evidence="5">
    <location>
        <position position="378"/>
    </location>
    <ligand>
        <name>Fe cation</name>
        <dbReference type="ChEBI" id="CHEBI:24875"/>
        <note>catalytic</note>
    </ligand>
</feature>
<comment type="caution">
    <text evidence="7">The sequence shown here is derived from an EMBL/GenBank/DDBJ whole genome shotgun (WGS) entry which is preliminary data.</text>
</comment>
<dbReference type="InterPro" id="IPR004294">
    <property type="entry name" value="Carotenoid_Oase"/>
</dbReference>
<feature type="compositionally biased region" description="Basic and acidic residues" evidence="6">
    <location>
        <begin position="256"/>
        <end position="265"/>
    </location>
</feature>
<keyword evidence="2 5" id="KW-0479">Metal-binding</keyword>
<dbReference type="GO" id="GO:0046872">
    <property type="term" value="F:metal ion binding"/>
    <property type="evidence" value="ECO:0007669"/>
    <property type="project" value="UniProtKB-KW"/>
</dbReference>
<dbReference type="EMBL" id="LJIJ01000200">
    <property type="protein sequence ID" value="ODN00530.1"/>
    <property type="molecule type" value="Genomic_DNA"/>
</dbReference>
<evidence type="ECO:0000256" key="1">
    <source>
        <dbReference type="ARBA" id="ARBA00006787"/>
    </source>
</evidence>
<dbReference type="Proteomes" id="UP000094527">
    <property type="component" value="Unassembled WGS sequence"/>
</dbReference>
<keyword evidence="3" id="KW-0560">Oxidoreductase</keyword>
<protein>
    <submittedName>
        <fullName evidence="7">Carotenoid isomerooxygenase</fullName>
    </submittedName>
</protein>
<proteinExistence type="inferred from homology"/>
<dbReference type="Pfam" id="PF03055">
    <property type="entry name" value="RPE65"/>
    <property type="match status" value="2"/>
</dbReference>
<feature type="region of interest" description="Disordered" evidence="6">
    <location>
        <begin position="236"/>
        <end position="312"/>
    </location>
</feature>
<dbReference type="STRING" id="48709.A0A1D2N5H7"/>
<evidence type="ECO:0000256" key="4">
    <source>
        <dbReference type="ARBA" id="ARBA00023004"/>
    </source>
</evidence>
<feature type="binding site" evidence="5">
    <location>
        <position position="205"/>
    </location>
    <ligand>
        <name>Fe cation</name>
        <dbReference type="ChEBI" id="CHEBI:24875"/>
        <note>catalytic</note>
    </ligand>
</feature>
<feature type="compositionally biased region" description="Polar residues" evidence="6">
    <location>
        <begin position="298"/>
        <end position="311"/>
    </location>
</feature>
<dbReference type="GO" id="GO:0042574">
    <property type="term" value="P:retinal metabolic process"/>
    <property type="evidence" value="ECO:0007669"/>
    <property type="project" value="TreeGrafter"/>
</dbReference>
<feature type="binding site" evidence="5">
    <location>
        <position position="313"/>
    </location>
    <ligand>
        <name>Fe cation</name>
        <dbReference type="ChEBI" id="CHEBI:24875"/>
        <note>catalytic</note>
    </ligand>
</feature>
<name>A0A1D2N5H7_ORCCI</name>
<evidence type="ECO:0000256" key="3">
    <source>
        <dbReference type="ARBA" id="ARBA00023002"/>
    </source>
</evidence>
<comment type="cofactor">
    <cofactor evidence="5">
        <name>Fe(2+)</name>
        <dbReference type="ChEBI" id="CHEBI:29033"/>
    </cofactor>
    <text evidence="5">Binds 1 Fe(2+) ion per subunit.</text>
</comment>
<evidence type="ECO:0000313" key="8">
    <source>
        <dbReference type="Proteomes" id="UP000094527"/>
    </source>
</evidence>
<accession>A0A1D2N5H7</accession>
<dbReference type="OMA" id="FANCYED"/>
<comment type="similarity">
    <text evidence="1">Belongs to the carotenoid oxygenase family.</text>
</comment>
<dbReference type="GO" id="GO:0016121">
    <property type="term" value="P:carotene catabolic process"/>
    <property type="evidence" value="ECO:0007669"/>
    <property type="project" value="TreeGrafter"/>
</dbReference>
<evidence type="ECO:0000313" key="7">
    <source>
        <dbReference type="EMBL" id="ODN00530.1"/>
    </source>
</evidence>
<dbReference type="GO" id="GO:0010436">
    <property type="term" value="F:carotenoid dioxygenase activity"/>
    <property type="evidence" value="ECO:0007669"/>
    <property type="project" value="TreeGrafter"/>
</dbReference>
<evidence type="ECO:0000256" key="2">
    <source>
        <dbReference type="ARBA" id="ARBA00022723"/>
    </source>
</evidence>
<feature type="compositionally biased region" description="Low complexity" evidence="6">
    <location>
        <begin position="238"/>
        <end position="255"/>
    </location>
</feature>